<dbReference type="AlphaFoldDB" id="A0A1I4FG77"/>
<evidence type="ECO:0000313" key="3">
    <source>
        <dbReference type="Proteomes" id="UP000198928"/>
    </source>
</evidence>
<feature type="signal peptide" evidence="1">
    <location>
        <begin position="1"/>
        <end position="28"/>
    </location>
</feature>
<gene>
    <name evidence="2" type="ORF">SAMN05192584_1148</name>
</gene>
<evidence type="ECO:0000313" key="2">
    <source>
        <dbReference type="EMBL" id="SFL16290.1"/>
    </source>
</evidence>
<organism evidence="2 3">
    <name type="scientific">Streptomyces pini</name>
    <dbReference type="NCBI Taxonomy" id="1520580"/>
    <lineage>
        <taxon>Bacteria</taxon>
        <taxon>Bacillati</taxon>
        <taxon>Actinomycetota</taxon>
        <taxon>Actinomycetes</taxon>
        <taxon>Kitasatosporales</taxon>
        <taxon>Streptomycetaceae</taxon>
        <taxon>Streptomyces</taxon>
    </lineage>
</organism>
<evidence type="ECO:0000256" key="1">
    <source>
        <dbReference type="SAM" id="SignalP"/>
    </source>
</evidence>
<dbReference type="Proteomes" id="UP000198928">
    <property type="component" value="Unassembled WGS sequence"/>
</dbReference>
<sequence>MQEKSKKIASVIAGAMLVGFLGAVPAHAEGSKSTYISNWLPGNESSRWHDYNRDSTSTSVTFSGCSTDGASGFRDATLILWKDVLGPDNNKGSRTNECNTYAWGDVAAGDYYFELYGFTSGGRLNVKSVTIKW</sequence>
<name>A0A1I4FG77_9ACTN</name>
<accession>A0A1I4FG77</accession>
<dbReference type="EMBL" id="FOSG01000014">
    <property type="protein sequence ID" value="SFL16290.1"/>
    <property type="molecule type" value="Genomic_DNA"/>
</dbReference>
<keyword evidence="1" id="KW-0732">Signal</keyword>
<feature type="chain" id="PRO_5011693473" evidence="1">
    <location>
        <begin position="29"/>
        <end position="133"/>
    </location>
</feature>
<reference evidence="3" key="1">
    <citation type="submission" date="2016-10" db="EMBL/GenBank/DDBJ databases">
        <authorList>
            <person name="Varghese N."/>
            <person name="Submissions S."/>
        </authorList>
    </citation>
    <scope>NUCLEOTIDE SEQUENCE [LARGE SCALE GENOMIC DNA]</scope>
    <source>
        <strain evidence="3">PL19</strain>
    </source>
</reference>
<protein>
    <submittedName>
        <fullName evidence="2">Uncharacterized protein</fullName>
    </submittedName>
</protein>
<keyword evidence="3" id="KW-1185">Reference proteome</keyword>
<proteinExistence type="predicted"/>